<evidence type="ECO:0000313" key="2">
    <source>
        <dbReference type="Proteomes" id="UP001595632"/>
    </source>
</evidence>
<keyword evidence="2" id="KW-1185">Reference proteome</keyword>
<dbReference type="Pfam" id="PF00494">
    <property type="entry name" value="SQS_PSY"/>
    <property type="match status" value="1"/>
</dbReference>
<dbReference type="InterPro" id="IPR002060">
    <property type="entry name" value="Squ/phyt_synthse"/>
</dbReference>
<evidence type="ECO:0000313" key="1">
    <source>
        <dbReference type="EMBL" id="MFC3143414.1"/>
    </source>
</evidence>
<reference evidence="2" key="1">
    <citation type="journal article" date="2019" name="Int. J. Syst. Evol. Microbiol.">
        <title>The Global Catalogue of Microorganisms (GCM) 10K type strain sequencing project: providing services to taxonomists for standard genome sequencing and annotation.</title>
        <authorList>
            <consortium name="The Broad Institute Genomics Platform"/>
            <consortium name="The Broad Institute Genome Sequencing Center for Infectious Disease"/>
            <person name="Wu L."/>
            <person name="Ma J."/>
        </authorList>
    </citation>
    <scope>NUCLEOTIDE SEQUENCE [LARGE SCALE GENOMIC DNA]</scope>
    <source>
        <strain evidence="2">KCTC 52366</strain>
    </source>
</reference>
<dbReference type="RefSeq" id="WP_275630704.1">
    <property type="nucleotide sequence ID" value="NZ_JARGYD010000001.1"/>
</dbReference>
<dbReference type="InterPro" id="IPR008949">
    <property type="entry name" value="Isoprenoid_synthase_dom_sf"/>
</dbReference>
<name>A0ABV7GP83_9RHOB</name>
<organism evidence="1 2">
    <name type="scientific">Psychromarinibacter halotolerans</name>
    <dbReference type="NCBI Taxonomy" id="1775175"/>
    <lineage>
        <taxon>Bacteria</taxon>
        <taxon>Pseudomonadati</taxon>
        <taxon>Pseudomonadota</taxon>
        <taxon>Alphaproteobacteria</taxon>
        <taxon>Rhodobacterales</taxon>
        <taxon>Paracoccaceae</taxon>
        <taxon>Psychromarinibacter</taxon>
    </lineage>
</organism>
<dbReference type="Proteomes" id="UP001595632">
    <property type="component" value="Unassembled WGS sequence"/>
</dbReference>
<protein>
    <submittedName>
        <fullName evidence="1">Squalene/phytoene synthase family protein</fullName>
    </submittedName>
</protein>
<proteinExistence type="predicted"/>
<comment type="caution">
    <text evidence="1">The sequence shown here is derived from an EMBL/GenBank/DDBJ whole genome shotgun (WGS) entry which is preliminary data.</text>
</comment>
<dbReference type="Gene3D" id="1.10.600.10">
    <property type="entry name" value="Farnesyl Diphosphate Synthase"/>
    <property type="match status" value="1"/>
</dbReference>
<sequence length="248" mass="27286">MSLQACADLVRKGDPDRFLAAMAAPPAARRVLFPLYAFNVEVSRAPWLTSESMIAEMRLQWWRDVLEEIRAGGAVRRHEVVDALVPVLDAEGAALLDDLIEARRWDIYTEPFEDDAAFARHIEASSANLFRVAARALDPDADAAAVAARGWAAGLANWFLAVPELEARGRMPLPDGRPEAVRRWAQEGLRRLGEGRVSRGARPAVLAAWRAKGVLRRAVADPGRVAAGALPESEFRKRVSLMWKTFGG</sequence>
<dbReference type="SUPFAM" id="SSF48576">
    <property type="entry name" value="Terpenoid synthases"/>
    <property type="match status" value="1"/>
</dbReference>
<gene>
    <name evidence="1" type="ORF">ACFOGP_11875</name>
</gene>
<accession>A0ABV7GP83</accession>
<dbReference type="EMBL" id="JBHRTB010000010">
    <property type="protein sequence ID" value="MFC3143414.1"/>
    <property type="molecule type" value="Genomic_DNA"/>
</dbReference>